<evidence type="ECO:0000259" key="2">
    <source>
        <dbReference type="Pfam" id="PF13439"/>
    </source>
</evidence>
<evidence type="ECO:0000313" key="3">
    <source>
        <dbReference type="EMBL" id="RAI91657.1"/>
    </source>
</evidence>
<feature type="domain" description="Glycosyl transferase family 1" evidence="1">
    <location>
        <begin position="169"/>
        <end position="312"/>
    </location>
</feature>
<keyword evidence="3" id="KW-0808">Transferase</keyword>
<dbReference type="InterPro" id="IPR001296">
    <property type="entry name" value="Glyco_trans_1"/>
</dbReference>
<keyword evidence="4" id="KW-1185">Reference proteome</keyword>
<dbReference type="PANTHER" id="PTHR12526">
    <property type="entry name" value="GLYCOSYLTRANSFERASE"/>
    <property type="match status" value="1"/>
</dbReference>
<dbReference type="Gene3D" id="3.40.50.2000">
    <property type="entry name" value="Glycogen Phosphorylase B"/>
    <property type="match status" value="2"/>
</dbReference>
<dbReference type="SUPFAM" id="SSF53756">
    <property type="entry name" value="UDP-Glycosyltransferase/glycogen phosphorylase"/>
    <property type="match status" value="1"/>
</dbReference>
<reference evidence="3 4" key="1">
    <citation type="submission" date="2018-06" db="EMBL/GenBank/DDBJ databases">
        <title>Genomic Encyclopedia of Archaeal and Bacterial Type Strains, Phase II (KMG-II): from individual species to whole genera.</title>
        <authorList>
            <person name="Goeker M."/>
        </authorList>
    </citation>
    <scope>NUCLEOTIDE SEQUENCE [LARGE SCALE GENOMIC DNA]</scope>
    <source>
        <strain evidence="3 4">DSM 23446</strain>
    </source>
</reference>
<name>A0A327PJH2_9BACT</name>
<sequence length="344" mass="40444">MKIAVILPSLKDKAPIQVAKNIIKYFINKKCIVDVFYFDEYVDLVFPCNTYRISIYEKIDFNSYDIIHSHMLRPNFYIWLHRKRINTYCISTLHNDIKKVLKDYYNNFIAYFFTFFWIQFLKSHDYVVCLSNYAKRELENNYNFKRLGVIHNGRTVDINCSSSVDLSIKNNKEKGLICLGVLANLSRIKGVHQIIDVLPDLSQFFLIIIGDGPERTNLELLATQRNVSDRCLFFGHQPEAHRFLSFVDIYMMTSYSEGFPLALLESAQYKKPTVCSNIPIFNEFFSNEEVVFFDLDDKLDLTLAIKSAYERKDSLSDNIFFKYCNNYTNDIMGDKYFNLFKSIL</sequence>
<dbReference type="Pfam" id="PF00534">
    <property type="entry name" value="Glycos_transf_1"/>
    <property type="match status" value="1"/>
</dbReference>
<dbReference type="EMBL" id="QLLK01000004">
    <property type="protein sequence ID" value="RAI91657.1"/>
    <property type="molecule type" value="Genomic_DNA"/>
</dbReference>
<feature type="domain" description="Glycosyltransferase subfamily 4-like N-terminal" evidence="2">
    <location>
        <begin position="54"/>
        <end position="153"/>
    </location>
</feature>
<dbReference type="RefSeq" id="WP_111611232.1">
    <property type="nucleotide sequence ID" value="NZ_QLLK01000004.1"/>
</dbReference>
<dbReference type="CDD" id="cd03801">
    <property type="entry name" value="GT4_PimA-like"/>
    <property type="match status" value="1"/>
</dbReference>
<protein>
    <submittedName>
        <fullName evidence="3">Glycosyltransferase involved in cell wall biosynthesis</fullName>
    </submittedName>
</protein>
<accession>A0A327PJH2</accession>
<dbReference type="Proteomes" id="UP000249610">
    <property type="component" value="Unassembled WGS sequence"/>
</dbReference>
<dbReference type="OrthoDB" id="9790710at2"/>
<dbReference type="Pfam" id="PF13439">
    <property type="entry name" value="Glyco_transf_4"/>
    <property type="match status" value="1"/>
</dbReference>
<evidence type="ECO:0000259" key="1">
    <source>
        <dbReference type="Pfam" id="PF00534"/>
    </source>
</evidence>
<organism evidence="3 4">
    <name type="scientific">Algoriphagus yeomjeoni</name>
    <dbReference type="NCBI Taxonomy" id="291403"/>
    <lineage>
        <taxon>Bacteria</taxon>
        <taxon>Pseudomonadati</taxon>
        <taxon>Bacteroidota</taxon>
        <taxon>Cytophagia</taxon>
        <taxon>Cytophagales</taxon>
        <taxon>Cyclobacteriaceae</taxon>
        <taxon>Algoriphagus</taxon>
    </lineage>
</organism>
<proteinExistence type="predicted"/>
<evidence type="ECO:0000313" key="4">
    <source>
        <dbReference type="Proteomes" id="UP000249610"/>
    </source>
</evidence>
<comment type="caution">
    <text evidence="3">The sequence shown here is derived from an EMBL/GenBank/DDBJ whole genome shotgun (WGS) entry which is preliminary data.</text>
</comment>
<dbReference type="AlphaFoldDB" id="A0A327PJH2"/>
<dbReference type="GO" id="GO:0016757">
    <property type="term" value="F:glycosyltransferase activity"/>
    <property type="evidence" value="ECO:0007669"/>
    <property type="project" value="InterPro"/>
</dbReference>
<gene>
    <name evidence="3" type="ORF">LV83_01848</name>
</gene>
<dbReference type="InterPro" id="IPR028098">
    <property type="entry name" value="Glyco_trans_4-like_N"/>
</dbReference>